<dbReference type="AlphaFoldDB" id="A0A0E1VX00"/>
<name>A0A0E1VX00_BURPE</name>
<reference evidence="1" key="1">
    <citation type="submission" date="2009-05" db="EMBL/GenBank/DDBJ databases">
        <authorList>
            <person name="Harkins D.M."/>
            <person name="DeShazer D."/>
            <person name="Woods D.E."/>
            <person name="Brinkac L.M."/>
            <person name="Brown K.A."/>
            <person name="Hung G.C."/>
            <person name="Tuanyok A."/>
            <person name="Zhang B."/>
            <person name="Nierman W.C."/>
        </authorList>
    </citation>
    <scope>NUCLEOTIDE SEQUENCE [LARGE SCALE GENOMIC DNA]</scope>
    <source>
        <strain evidence="1">1710a</strain>
    </source>
</reference>
<accession>A0A0E1VX00</accession>
<organism evidence="1">
    <name type="scientific">Burkholderia pseudomallei 1710a</name>
    <dbReference type="NCBI Taxonomy" id="320371"/>
    <lineage>
        <taxon>Bacteria</taxon>
        <taxon>Pseudomonadati</taxon>
        <taxon>Pseudomonadota</taxon>
        <taxon>Betaproteobacteria</taxon>
        <taxon>Burkholderiales</taxon>
        <taxon>Burkholderiaceae</taxon>
        <taxon>Burkholderia</taxon>
        <taxon>pseudomallei group</taxon>
    </lineage>
</organism>
<dbReference type="Proteomes" id="UP000001812">
    <property type="component" value="Chromosome II"/>
</dbReference>
<proteinExistence type="predicted"/>
<protein>
    <submittedName>
        <fullName evidence="1">Uncharacterized protein</fullName>
    </submittedName>
</protein>
<dbReference type="EMBL" id="CM000833">
    <property type="protein sequence ID" value="EET04541.1"/>
    <property type="molecule type" value="Genomic_DNA"/>
</dbReference>
<sequence>MAREKTAFDAPQTVPRPARRCIGPRVVAIADNAADKHGGQHDFLHAAATKRRARSITRFVRRPERGGPPDA</sequence>
<dbReference type="HOGENOM" id="CLU_2732301_0_0_4"/>
<evidence type="ECO:0000313" key="1">
    <source>
        <dbReference type="EMBL" id="EET04541.1"/>
    </source>
</evidence>
<gene>
    <name evidence="1" type="ORF">BURPS1710A_A1961</name>
</gene>